<evidence type="ECO:0000259" key="7">
    <source>
        <dbReference type="Pfam" id="PF00082"/>
    </source>
</evidence>
<keyword evidence="4 5" id="KW-0720">Serine protease</keyword>
<dbReference type="GO" id="GO:0005615">
    <property type="term" value="C:extracellular space"/>
    <property type="evidence" value="ECO:0007669"/>
    <property type="project" value="TreeGrafter"/>
</dbReference>
<evidence type="ECO:0000256" key="1">
    <source>
        <dbReference type="ARBA" id="ARBA00011073"/>
    </source>
</evidence>
<feature type="active site" description="Charge relay system" evidence="5">
    <location>
        <position position="160"/>
    </location>
</feature>
<dbReference type="GO" id="GO:0004252">
    <property type="term" value="F:serine-type endopeptidase activity"/>
    <property type="evidence" value="ECO:0007669"/>
    <property type="project" value="UniProtKB-UniRule"/>
</dbReference>
<dbReference type="InterPro" id="IPR023828">
    <property type="entry name" value="Peptidase_S8_Ser-AS"/>
</dbReference>
<dbReference type="PANTHER" id="PTHR43806">
    <property type="entry name" value="PEPTIDASE S8"/>
    <property type="match status" value="1"/>
</dbReference>
<evidence type="ECO:0000256" key="3">
    <source>
        <dbReference type="ARBA" id="ARBA00022801"/>
    </source>
</evidence>
<sequence>MRNRTRLSACAAAAAAMILSTGLTTASANADPSPTRATPAPLYRSSAPVEGQYIVSLSPGGIDGETLAKEMGLTSLFTYSSVISGFAAKLTPEQLAAVRSTAGVAAVEQDAVVSAVGAPRAGRAPAASWGLDRIDQTDLPLDQDFTVNGTGEGTTGYILDTGIEYGHSEFGGRARYGYDAVGDGRAGADCNGHGTHVAGTVGGATYGVARQADLVSVRVLDCEGSGTWSGIMAGLDWIALDADQPAVMNASLGGAYSRMVNDALDRVAASGVVPVVAAGNDDADACDVSPASAPRAFTVGASDAQDREASFSNHGECLALYAPGTAIVSARMGGGSVAHNGTSMAAPHVAGVALLARQANPAAGAEEIESSLLAAAVEDTLTVDAGSPNRLVNTGGL</sequence>
<dbReference type="PANTHER" id="PTHR43806:SF11">
    <property type="entry name" value="CEREVISIN-RELATED"/>
    <property type="match status" value="1"/>
</dbReference>
<dbReference type="PRINTS" id="PR00723">
    <property type="entry name" value="SUBTILISIN"/>
</dbReference>
<gene>
    <name evidence="9" type="ORF">IAG43_22830</name>
</gene>
<dbReference type="InterPro" id="IPR036852">
    <property type="entry name" value="Peptidase_S8/S53_dom_sf"/>
</dbReference>
<evidence type="ECO:0000256" key="4">
    <source>
        <dbReference type="ARBA" id="ARBA00022825"/>
    </source>
</evidence>
<dbReference type="PROSITE" id="PS00137">
    <property type="entry name" value="SUBTILASE_HIS"/>
    <property type="match status" value="1"/>
</dbReference>
<keyword evidence="2 5" id="KW-0645">Protease</keyword>
<evidence type="ECO:0000313" key="10">
    <source>
        <dbReference type="Proteomes" id="UP000516230"/>
    </source>
</evidence>
<feature type="signal peptide" evidence="6">
    <location>
        <begin position="1"/>
        <end position="30"/>
    </location>
</feature>
<dbReference type="FunFam" id="3.40.50.200:FF:000014">
    <property type="entry name" value="Proteinase K"/>
    <property type="match status" value="1"/>
</dbReference>
<keyword evidence="3 5" id="KW-0378">Hydrolase</keyword>
<feature type="domain" description="Peptidase S8/S53" evidence="7">
    <location>
        <begin position="158"/>
        <end position="379"/>
    </location>
</feature>
<organism evidence="9 10">
    <name type="scientific">Streptomyces genisteinicus</name>
    <dbReference type="NCBI Taxonomy" id="2768068"/>
    <lineage>
        <taxon>Bacteria</taxon>
        <taxon>Bacillati</taxon>
        <taxon>Actinomycetota</taxon>
        <taxon>Actinomycetes</taxon>
        <taxon>Kitasatosporales</taxon>
        <taxon>Streptomycetaceae</taxon>
        <taxon>Streptomyces</taxon>
    </lineage>
</organism>
<dbReference type="KEGG" id="sgj:IAG43_22830"/>
<dbReference type="InterPro" id="IPR037045">
    <property type="entry name" value="S8pro/Inhibitor_I9_sf"/>
</dbReference>
<name>A0A7H0HY69_9ACTN</name>
<accession>A0A7H0HY69</accession>
<dbReference type="PROSITE" id="PS00138">
    <property type="entry name" value="SUBTILASE_SER"/>
    <property type="match status" value="1"/>
</dbReference>
<reference evidence="9 10" key="1">
    <citation type="submission" date="2020-08" db="EMBL/GenBank/DDBJ databases">
        <title>A novel species.</title>
        <authorList>
            <person name="Gao J."/>
        </authorList>
    </citation>
    <scope>NUCLEOTIDE SEQUENCE [LARGE SCALE GENOMIC DNA]</scope>
    <source>
        <strain evidence="9 10">CRPJ-33</strain>
    </source>
</reference>
<dbReference type="InterPro" id="IPR050131">
    <property type="entry name" value="Peptidase_S8_subtilisin-like"/>
</dbReference>
<comment type="similarity">
    <text evidence="1 5">Belongs to the peptidase S8 family.</text>
</comment>
<evidence type="ECO:0000256" key="6">
    <source>
        <dbReference type="SAM" id="SignalP"/>
    </source>
</evidence>
<dbReference type="Gene3D" id="3.30.70.80">
    <property type="entry name" value="Peptidase S8 propeptide/proteinase inhibitor I9"/>
    <property type="match status" value="1"/>
</dbReference>
<dbReference type="Gene3D" id="3.40.50.200">
    <property type="entry name" value="Peptidase S8/S53 domain"/>
    <property type="match status" value="1"/>
</dbReference>
<feature type="active site" description="Charge relay system" evidence="5">
    <location>
        <position position="343"/>
    </location>
</feature>
<feature type="chain" id="PRO_5038436889" evidence="6">
    <location>
        <begin position="31"/>
        <end position="397"/>
    </location>
</feature>
<dbReference type="InterPro" id="IPR000209">
    <property type="entry name" value="Peptidase_S8/S53_dom"/>
</dbReference>
<keyword evidence="10" id="KW-1185">Reference proteome</keyword>
<evidence type="ECO:0000313" key="9">
    <source>
        <dbReference type="EMBL" id="QNP65485.1"/>
    </source>
</evidence>
<dbReference type="Proteomes" id="UP000516230">
    <property type="component" value="Chromosome"/>
</dbReference>
<dbReference type="InterPro" id="IPR010259">
    <property type="entry name" value="S8pro/Inhibitor_I9"/>
</dbReference>
<keyword evidence="6" id="KW-0732">Signal</keyword>
<dbReference type="PROSITE" id="PS51892">
    <property type="entry name" value="SUBTILASE"/>
    <property type="match status" value="1"/>
</dbReference>
<dbReference type="InterPro" id="IPR015500">
    <property type="entry name" value="Peptidase_S8_subtilisin-rel"/>
</dbReference>
<dbReference type="RefSeq" id="WP_187742565.1">
    <property type="nucleotide sequence ID" value="NZ_CP060825.1"/>
</dbReference>
<dbReference type="SUPFAM" id="SSF54897">
    <property type="entry name" value="Protease propeptides/inhibitors"/>
    <property type="match status" value="1"/>
</dbReference>
<dbReference type="Pfam" id="PF00082">
    <property type="entry name" value="Peptidase_S8"/>
    <property type="match status" value="1"/>
</dbReference>
<feature type="domain" description="Inhibitor I9" evidence="8">
    <location>
        <begin position="78"/>
        <end position="114"/>
    </location>
</feature>
<dbReference type="GO" id="GO:0006508">
    <property type="term" value="P:proteolysis"/>
    <property type="evidence" value="ECO:0007669"/>
    <property type="project" value="UniProtKB-KW"/>
</dbReference>
<dbReference type="AlphaFoldDB" id="A0A7H0HY69"/>
<dbReference type="InterPro" id="IPR034193">
    <property type="entry name" value="PCSK9_ProteinaseK-like"/>
</dbReference>
<proteinExistence type="inferred from homology"/>
<protein>
    <submittedName>
        <fullName evidence="9">S8 family peptidase</fullName>
    </submittedName>
</protein>
<dbReference type="EMBL" id="CP060825">
    <property type="protein sequence ID" value="QNP65485.1"/>
    <property type="molecule type" value="Genomic_DNA"/>
</dbReference>
<feature type="active site" description="Charge relay system" evidence="5">
    <location>
        <position position="193"/>
    </location>
</feature>
<evidence type="ECO:0000259" key="8">
    <source>
        <dbReference type="Pfam" id="PF05922"/>
    </source>
</evidence>
<dbReference type="Pfam" id="PF05922">
    <property type="entry name" value="Inhibitor_I9"/>
    <property type="match status" value="1"/>
</dbReference>
<dbReference type="SUPFAM" id="SSF52743">
    <property type="entry name" value="Subtilisin-like"/>
    <property type="match status" value="1"/>
</dbReference>
<evidence type="ECO:0000256" key="5">
    <source>
        <dbReference type="PROSITE-ProRule" id="PRU01240"/>
    </source>
</evidence>
<dbReference type="CDD" id="cd04077">
    <property type="entry name" value="Peptidases_S8_PCSK9_ProteinaseK_like"/>
    <property type="match status" value="1"/>
</dbReference>
<evidence type="ECO:0000256" key="2">
    <source>
        <dbReference type="ARBA" id="ARBA00022670"/>
    </source>
</evidence>
<dbReference type="InterPro" id="IPR022398">
    <property type="entry name" value="Peptidase_S8_His-AS"/>
</dbReference>